<keyword evidence="3" id="KW-1185">Reference proteome</keyword>
<gene>
    <name evidence="2" type="ORF">OL497_24410</name>
</gene>
<keyword evidence="1" id="KW-0812">Transmembrane</keyword>
<feature type="transmembrane region" description="Helical" evidence="1">
    <location>
        <begin position="20"/>
        <end position="36"/>
    </location>
</feature>
<reference evidence="2 3" key="1">
    <citation type="submission" date="2022-10" db="EMBL/GenBank/DDBJ databases">
        <title>Chitinophaga nivalis PC15 sp. nov., isolated from Pyeongchang county, South Korea.</title>
        <authorList>
            <person name="Trinh H.N."/>
        </authorList>
    </citation>
    <scope>NUCLEOTIDE SEQUENCE [LARGE SCALE GENOMIC DNA]</scope>
    <source>
        <strain evidence="2 3">PC14</strain>
    </source>
</reference>
<accession>A0ABT3ISY4</accession>
<dbReference type="RefSeq" id="WP_264733875.1">
    <property type="nucleotide sequence ID" value="NZ_JAPDNS010000002.1"/>
</dbReference>
<evidence type="ECO:0000313" key="2">
    <source>
        <dbReference type="EMBL" id="MCW3487064.1"/>
    </source>
</evidence>
<keyword evidence="1" id="KW-0472">Membrane</keyword>
<dbReference type="EMBL" id="JAPDNS010000002">
    <property type="protein sequence ID" value="MCW3487064.1"/>
    <property type="molecule type" value="Genomic_DNA"/>
</dbReference>
<dbReference type="Proteomes" id="UP001207742">
    <property type="component" value="Unassembled WGS sequence"/>
</dbReference>
<comment type="caution">
    <text evidence="2">The sequence shown here is derived from an EMBL/GenBank/DDBJ whole genome shotgun (WGS) entry which is preliminary data.</text>
</comment>
<protein>
    <submittedName>
        <fullName evidence="2">Uncharacterized protein</fullName>
    </submittedName>
</protein>
<proteinExistence type="predicted"/>
<evidence type="ECO:0000256" key="1">
    <source>
        <dbReference type="SAM" id="Phobius"/>
    </source>
</evidence>
<keyword evidence="1" id="KW-1133">Transmembrane helix</keyword>
<name>A0ABT3ISY4_9BACT</name>
<feature type="transmembrane region" description="Helical" evidence="1">
    <location>
        <begin position="42"/>
        <end position="59"/>
    </location>
</feature>
<evidence type="ECO:0000313" key="3">
    <source>
        <dbReference type="Proteomes" id="UP001207742"/>
    </source>
</evidence>
<organism evidence="2 3">
    <name type="scientific">Chitinophaga nivalis</name>
    <dbReference type="NCBI Taxonomy" id="2991709"/>
    <lineage>
        <taxon>Bacteria</taxon>
        <taxon>Pseudomonadati</taxon>
        <taxon>Bacteroidota</taxon>
        <taxon>Chitinophagia</taxon>
        <taxon>Chitinophagales</taxon>
        <taxon>Chitinophagaceae</taxon>
        <taxon>Chitinophaga</taxon>
    </lineage>
</organism>
<sequence>MHPKNNRTMRIKGWYQRHRLQLLEAVLLMGLLTALWRIDNWLVSLVCGLSAGLLFYRLAERMSQHGIRKA</sequence>